<dbReference type="RefSeq" id="XP_002506652.1">
    <property type="nucleotide sequence ID" value="XM_002506606.1"/>
</dbReference>
<reference evidence="5 6" key="1">
    <citation type="journal article" date="2009" name="Science">
        <title>Green evolution and dynamic adaptations revealed by genomes of the marine picoeukaryotes Micromonas.</title>
        <authorList>
            <person name="Worden A.Z."/>
            <person name="Lee J.H."/>
            <person name="Mock T."/>
            <person name="Rouze P."/>
            <person name="Simmons M.P."/>
            <person name="Aerts A.L."/>
            <person name="Allen A.E."/>
            <person name="Cuvelier M.L."/>
            <person name="Derelle E."/>
            <person name="Everett M.V."/>
            <person name="Foulon E."/>
            <person name="Grimwood J."/>
            <person name="Gundlach H."/>
            <person name="Henrissat B."/>
            <person name="Napoli C."/>
            <person name="McDonald S.M."/>
            <person name="Parker M.S."/>
            <person name="Rombauts S."/>
            <person name="Salamov A."/>
            <person name="Von Dassow P."/>
            <person name="Badger J.H."/>
            <person name="Coutinho P.M."/>
            <person name="Demir E."/>
            <person name="Dubchak I."/>
            <person name="Gentemann C."/>
            <person name="Eikrem W."/>
            <person name="Gready J.E."/>
            <person name="John U."/>
            <person name="Lanier W."/>
            <person name="Lindquist E.A."/>
            <person name="Lucas S."/>
            <person name="Mayer K.F."/>
            <person name="Moreau H."/>
            <person name="Not F."/>
            <person name="Otillar R."/>
            <person name="Panaud O."/>
            <person name="Pangilinan J."/>
            <person name="Paulsen I."/>
            <person name="Piegu B."/>
            <person name="Poliakov A."/>
            <person name="Robbens S."/>
            <person name="Schmutz J."/>
            <person name="Toulza E."/>
            <person name="Wyss T."/>
            <person name="Zelensky A."/>
            <person name="Zhou K."/>
            <person name="Armbrust E.V."/>
            <person name="Bhattacharya D."/>
            <person name="Goodenough U.W."/>
            <person name="Van de Peer Y."/>
            <person name="Grigoriev I.V."/>
        </authorList>
    </citation>
    <scope>NUCLEOTIDE SEQUENCE [LARGE SCALE GENOMIC DNA]</scope>
    <source>
        <strain evidence="6">RCC299 / NOUM17</strain>
    </source>
</reference>
<dbReference type="GeneID" id="8249739"/>
<evidence type="ECO:0000256" key="1">
    <source>
        <dbReference type="ARBA" id="ARBA00022845"/>
    </source>
</evidence>
<gene>
    <name evidence="5" type="ORF">MICPUN_64681</name>
</gene>
<dbReference type="Proteomes" id="UP000002009">
    <property type="component" value="Chromosome 16"/>
</dbReference>
<feature type="compositionally biased region" description="Gly residues" evidence="3">
    <location>
        <begin position="60"/>
        <end position="71"/>
    </location>
</feature>
<dbReference type="InterPro" id="IPR005872">
    <property type="entry name" value="SUI1_arc_bac"/>
</dbReference>
<evidence type="ECO:0000256" key="3">
    <source>
        <dbReference type="SAM" id="MobiDB-lite"/>
    </source>
</evidence>
<feature type="compositionally biased region" description="Gly residues" evidence="3">
    <location>
        <begin position="109"/>
        <end position="119"/>
    </location>
</feature>
<dbReference type="EMBL" id="CP001334">
    <property type="protein sequence ID" value="ACO67910.1"/>
    <property type="molecule type" value="Genomic_DNA"/>
</dbReference>
<protein>
    <recommendedName>
        <fullName evidence="4">SUI1 domain-containing protein</fullName>
    </recommendedName>
</protein>
<dbReference type="InterPro" id="IPR036877">
    <property type="entry name" value="SUI1_dom_sf"/>
</dbReference>
<dbReference type="SUPFAM" id="SSF55159">
    <property type="entry name" value="eIF1-like"/>
    <property type="match status" value="1"/>
</dbReference>
<sequence length="214" mass="21544">MASSARWILAPSPVLARGARGNARHPSVVARAGAGDNPFANLRALRGTLPDKPELASRAGTGGGGEEGSSGDGRMSMEEAIAEVGKGSMRAERKAASSASKGGSSSPSKGGGIGSGTGASKGMDVAKQQVRVGVTRAGKKGKSVTCVDGMDVGTAEEARELVKKFKRVLGVGGVATANGSLQFQGDNAAVLCEMLVAMGYKRTKQTGGVVVKRK</sequence>
<dbReference type="PROSITE" id="PS50296">
    <property type="entry name" value="SUI1"/>
    <property type="match status" value="1"/>
</dbReference>
<dbReference type="AlphaFoldDB" id="C1EIS4"/>
<evidence type="ECO:0000313" key="5">
    <source>
        <dbReference type="EMBL" id="ACO67910.1"/>
    </source>
</evidence>
<dbReference type="OMA" id="CEMLVAM"/>
<dbReference type="KEGG" id="mis:MICPUN_64681"/>
<dbReference type="Pfam" id="PF01253">
    <property type="entry name" value="SUI1"/>
    <property type="match status" value="1"/>
</dbReference>
<dbReference type="GO" id="GO:0003743">
    <property type="term" value="F:translation initiation factor activity"/>
    <property type="evidence" value="ECO:0007669"/>
    <property type="project" value="InterPro"/>
</dbReference>
<dbReference type="GO" id="GO:0006417">
    <property type="term" value="P:regulation of translation"/>
    <property type="evidence" value="ECO:0007669"/>
    <property type="project" value="UniProtKB-KW"/>
</dbReference>
<organism evidence="5 6">
    <name type="scientific">Micromonas commoda (strain RCC299 / NOUM17 / CCMP2709)</name>
    <name type="common">Picoplanktonic green alga</name>
    <dbReference type="NCBI Taxonomy" id="296587"/>
    <lineage>
        <taxon>Eukaryota</taxon>
        <taxon>Viridiplantae</taxon>
        <taxon>Chlorophyta</taxon>
        <taxon>Mamiellophyceae</taxon>
        <taxon>Mamiellales</taxon>
        <taxon>Mamiellaceae</taxon>
        <taxon>Micromonas</taxon>
    </lineage>
</organism>
<keyword evidence="1" id="KW-0810">Translation regulation</keyword>
<feature type="region of interest" description="Disordered" evidence="3">
    <location>
        <begin position="47"/>
        <end position="124"/>
    </location>
</feature>
<dbReference type="CDD" id="cd11567">
    <property type="entry name" value="YciH_like"/>
    <property type="match status" value="1"/>
</dbReference>
<keyword evidence="2" id="KW-0648">Protein biosynthesis</keyword>
<feature type="domain" description="SUI1" evidence="4">
    <location>
        <begin position="139"/>
        <end position="199"/>
    </location>
</feature>
<evidence type="ECO:0000313" key="6">
    <source>
        <dbReference type="Proteomes" id="UP000002009"/>
    </source>
</evidence>
<dbReference type="OrthoDB" id="10605804at2759"/>
<dbReference type="InParanoid" id="C1EIS4"/>
<name>C1EIS4_MICCC</name>
<dbReference type="InterPro" id="IPR001950">
    <property type="entry name" value="SUI1"/>
</dbReference>
<evidence type="ECO:0000259" key="4">
    <source>
        <dbReference type="PROSITE" id="PS50296"/>
    </source>
</evidence>
<evidence type="ECO:0000256" key="2">
    <source>
        <dbReference type="ARBA" id="ARBA00022917"/>
    </source>
</evidence>
<accession>C1EIS4</accession>
<feature type="compositionally biased region" description="Low complexity" evidence="3">
    <location>
        <begin position="96"/>
        <end position="108"/>
    </location>
</feature>
<proteinExistence type="predicted"/>
<dbReference type="Gene3D" id="3.30.780.10">
    <property type="entry name" value="SUI1-like domain"/>
    <property type="match status" value="1"/>
</dbReference>
<keyword evidence="6" id="KW-1185">Reference proteome</keyword>